<dbReference type="InterPro" id="IPR012337">
    <property type="entry name" value="RNaseH-like_sf"/>
</dbReference>
<name>A0A9P5PJH3_9AGAR</name>
<dbReference type="AlphaFoldDB" id="A0A9P5PJH3"/>
<reference evidence="1" key="1">
    <citation type="submission" date="2020-11" db="EMBL/GenBank/DDBJ databases">
        <authorList>
            <consortium name="DOE Joint Genome Institute"/>
            <person name="Ahrendt S."/>
            <person name="Riley R."/>
            <person name="Andreopoulos W."/>
            <person name="Labutti K."/>
            <person name="Pangilinan J."/>
            <person name="Ruiz-Duenas F.J."/>
            <person name="Barrasa J.M."/>
            <person name="Sanchez-Garcia M."/>
            <person name="Camarero S."/>
            <person name="Miyauchi S."/>
            <person name="Serrano A."/>
            <person name="Linde D."/>
            <person name="Babiker R."/>
            <person name="Drula E."/>
            <person name="Ayuso-Fernandez I."/>
            <person name="Pacheco R."/>
            <person name="Padilla G."/>
            <person name="Ferreira P."/>
            <person name="Barriuso J."/>
            <person name="Kellner H."/>
            <person name="Castanera R."/>
            <person name="Alfaro M."/>
            <person name="Ramirez L."/>
            <person name="Pisabarro A.G."/>
            <person name="Kuo A."/>
            <person name="Tritt A."/>
            <person name="Lipzen A."/>
            <person name="He G."/>
            <person name="Yan M."/>
            <person name="Ng V."/>
            <person name="Cullen D."/>
            <person name="Martin F."/>
            <person name="Rosso M.-N."/>
            <person name="Henrissat B."/>
            <person name="Hibbett D."/>
            <person name="Martinez A.T."/>
            <person name="Grigoriev I.V."/>
        </authorList>
    </citation>
    <scope>NUCLEOTIDE SEQUENCE</scope>
    <source>
        <strain evidence="1">AH 40177</strain>
    </source>
</reference>
<dbReference type="Proteomes" id="UP000772434">
    <property type="component" value="Unassembled WGS sequence"/>
</dbReference>
<organism evidence="1 2">
    <name type="scientific">Rhodocollybia butyracea</name>
    <dbReference type="NCBI Taxonomy" id="206335"/>
    <lineage>
        <taxon>Eukaryota</taxon>
        <taxon>Fungi</taxon>
        <taxon>Dikarya</taxon>
        <taxon>Basidiomycota</taxon>
        <taxon>Agaricomycotina</taxon>
        <taxon>Agaricomycetes</taxon>
        <taxon>Agaricomycetidae</taxon>
        <taxon>Agaricales</taxon>
        <taxon>Marasmiineae</taxon>
        <taxon>Omphalotaceae</taxon>
        <taxon>Rhodocollybia</taxon>
    </lineage>
</organism>
<keyword evidence="2" id="KW-1185">Reference proteome</keyword>
<protein>
    <recommendedName>
        <fullName evidence="3">hAT-like transposase RNase-H fold domain-containing protein</fullName>
    </recommendedName>
</protein>
<evidence type="ECO:0000313" key="1">
    <source>
        <dbReference type="EMBL" id="KAF9064513.1"/>
    </source>
</evidence>
<comment type="caution">
    <text evidence="1">The sequence shown here is derived from an EMBL/GenBank/DDBJ whole genome shotgun (WGS) entry which is preliminary data.</text>
</comment>
<gene>
    <name evidence="1" type="ORF">BDP27DRAFT_1230380</name>
</gene>
<sequence>MLATFLEMKGPISEFLDRSSNGMSEYVLEEEEWDVIEGLVSALKDATLFFSSNTPNVASVIPAMDAIDKALATGIINNEVLSEPIQHALAIGKKTLNKYYALTDDSVIYCMAMVLHPLLRLEYFCKAGWNDKWIADAVTVIRQHWEKHYKPLEPTPSDIPMVCFSHFSLLS</sequence>
<proteinExistence type="predicted"/>
<evidence type="ECO:0000313" key="2">
    <source>
        <dbReference type="Proteomes" id="UP000772434"/>
    </source>
</evidence>
<dbReference type="OrthoDB" id="3359487at2759"/>
<dbReference type="SUPFAM" id="SSF53098">
    <property type="entry name" value="Ribonuclease H-like"/>
    <property type="match status" value="1"/>
</dbReference>
<dbReference type="EMBL" id="JADNRY010000122">
    <property type="protein sequence ID" value="KAF9064513.1"/>
    <property type="molecule type" value="Genomic_DNA"/>
</dbReference>
<evidence type="ECO:0008006" key="3">
    <source>
        <dbReference type="Google" id="ProtNLM"/>
    </source>
</evidence>
<accession>A0A9P5PJH3</accession>